<dbReference type="RefSeq" id="XP_031914905.1">
    <property type="nucleotide sequence ID" value="XM_032059631.1"/>
</dbReference>
<feature type="transmembrane region" description="Helical" evidence="2">
    <location>
        <begin position="102"/>
        <end position="127"/>
    </location>
</feature>
<feature type="coiled-coil region" evidence="1">
    <location>
        <begin position="22"/>
        <end position="49"/>
    </location>
</feature>
<sequence length="361" mass="40534">MGNSQSIADTFFPDNPNRRARAKELATQIRDWADEYNELKREKEAVFKKARVKLDKVLKDHGYNTPEELETKVRSQITDSVELRRYDALAAQINREDYASSVVFDIVGLLSVGSGVIIGAAFVLGIITGPVGLAAVEVVGALAAAATVLQVIWGALSGYMQREKLREAIKSLWVKRVEIKIFLERMRAIHDFGERILDLVNDNVPERRVVRELEHKVGSEYNIWTEAYTIQRLHEMDIRNKSWISEDPSSGNIQTFASIVPANRTGEKGEEGDILSTIALTPEDTGDYAEKTFSLKEVISDSFCLASCGEQLWRIEAKSLDPAHPTLENIRLTCERILPDRSANAEGYYNCKFQILHTSTS</sequence>
<protein>
    <submittedName>
        <fullName evidence="3">Uncharacterized protein</fullName>
    </submittedName>
</protein>
<keyword evidence="2" id="KW-0812">Transmembrane</keyword>
<accession>A0A5N6SW34</accession>
<gene>
    <name evidence="3" type="ORF">BDV38DRAFT_281774</name>
</gene>
<keyword evidence="2" id="KW-1133">Transmembrane helix</keyword>
<keyword evidence="2" id="KW-0472">Membrane</keyword>
<evidence type="ECO:0000256" key="1">
    <source>
        <dbReference type="SAM" id="Coils"/>
    </source>
</evidence>
<organism evidence="3 4">
    <name type="scientific">Aspergillus pseudotamarii</name>
    <dbReference type="NCBI Taxonomy" id="132259"/>
    <lineage>
        <taxon>Eukaryota</taxon>
        <taxon>Fungi</taxon>
        <taxon>Dikarya</taxon>
        <taxon>Ascomycota</taxon>
        <taxon>Pezizomycotina</taxon>
        <taxon>Eurotiomycetes</taxon>
        <taxon>Eurotiomycetidae</taxon>
        <taxon>Eurotiales</taxon>
        <taxon>Aspergillaceae</taxon>
        <taxon>Aspergillus</taxon>
        <taxon>Aspergillus subgen. Circumdati</taxon>
    </lineage>
</organism>
<evidence type="ECO:0000256" key="2">
    <source>
        <dbReference type="SAM" id="Phobius"/>
    </source>
</evidence>
<dbReference type="OrthoDB" id="3492628at2759"/>
<reference evidence="3 4" key="1">
    <citation type="submission" date="2019-04" db="EMBL/GenBank/DDBJ databases">
        <title>Friends and foes A comparative genomics study of 23 Aspergillus species from section Flavi.</title>
        <authorList>
            <consortium name="DOE Joint Genome Institute"/>
            <person name="Kjaerbolling I."/>
            <person name="Vesth T."/>
            <person name="Frisvad J.C."/>
            <person name="Nybo J.L."/>
            <person name="Theobald S."/>
            <person name="Kildgaard S."/>
            <person name="Isbrandt T."/>
            <person name="Kuo A."/>
            <person name="Sato A."/>
            <person name="Lyhne E.K."/>
            <person name="Kogle M.E."/>
            <person name="Wiebenga A."/>
            <person name="Kun R.S."/>
            <person name="Lubbers R.J."/>
            <person name="Makela M.R."/>
            <person name="Barry K."/>
            <person name="Chovatia M."/>
            <person name="Clum A."/>
            <person name="Daum C."/>
            <person name="Haridas S."/>
            <person name="He G."/>
            <person name="LaButti K."/>
            <person name="Lipzen A."/>
            <person name="Mondo S."/>
            <person name="Riley R."/>
            <person name="Salamov A."/>
            <person name="Simmons B.A."/>
            <person name="Magnuson J.K."/>
            <person name="Henrissat B."/>
            <person name="Mortensen U.H."/>
            <person name="Larsen T.O."/>
            <person name="Devries R.P."/>
            <person name="Grigoriev I.V."/>
            <person name="Machida M."/>
            <person name="Baker S.E."/>
            <person name="Andersen M.R."/>
        </authorList>
    </citation>
    <scope>NUCLEOTIDE SEQUENCE [LARGE SCALE GENOMIC DNA]</scope>
    <source>
        <strain evidence="3 4">CBS 117625</strain>
    </source>
</reference>
<dbReference type="AlphaFoldDB" id="A0A5N6SW34"/>
<proteinExistence type="predicted"/>
<name>A0A5N6SW34_ASPPS</name>
<dbReference type="GeneID" id="43643841"/>
<keyword evidence="4" id="KW-1185">Reference proteome</keyword>
<dbReference type="Proteomes" id="UP000325672">
    <property type="component" value="Unassembled WGS sequence"/>
</dbReference>
<keyword evidence="1" id="KW-0175">Coiled coil</keyword>
<dbReference type="EMBL" id="ML743569">
    <property type="protein sequence ID" value="KAE8138842.1"/>
    <property type="molecule type" value="Genomic_DNA"/>
</dbReference>
<evidence type="ECO:0000313" key="3">
    <source>
        <dbReference type="EMBL" id="KAE8138842.1"/>
    </source>
</evidence>
<feature type="transmembrane region" description="Helical" evidence="2">
    <location>
        <begin position="133"/>
        <end position="156"/>
    </location>
</feature>
<evidence type="ECO:0000313" key="4">
    <source>
        <dbReference type="Proteomes" id="UP000325672"/>
    </source>
</evidence>